<evidence type="ECO:0008006" key="4">
    <source>
        <dbReference type="Google" id="ProtNLM"/>
    </source>
</evidence>
<keyword evidence="1" id="KW-1133">Transmembrane helix</keyword>
<keyword evidence="1" id="KW-0472">Membrane</keyword>
<comment type="caution">
    <text evidence="2">The sequence shown here is derived from an EMBL/GenBank/DDBJ whole genome shotgun (WGS) entry which is preliminary data.</text>
</comment>
<dbReference type="Proteomes" id="UP000474758">
    <property type="component" value="Unassembled WGS sequence"/>
</dbReference>
<dbReference type="AlphaFoldDB" id="A0A6M1TZ86"/>
<dbReference type="EMBL" id="JAALFE010000004">
    <property type="protein sequence ID" value="NGQ90504.1"/>
    <property type="molecule type" value="Genomic_DNA"/>
</dbReference>
<dbReference type="Pfam" id="PF20403">
    <property type="entry name" value="DUF6693"/>
    <property type="match status" value="1"/>
</dbReference>
<reference evidence="2 3" key="1">
    <citation type="submission" date="2020-02" db="EMBL/GenBank/DDBJ databases">
        <title>Rhodobacter translucens sp. nov., a novel bacterium isolated from activated sludge.</title>
        <authorList>
            <person name="Liu J."/>
        </authorList>
    </citation>
    <scope>NUCLEOTIDE SEQUENCE [LARGE SCALE GENOMIC DNA]</scope>
    <source>
        <strain evidence="2 3">HX-7-19</strain>
    </source>
</reference>
<feature type="transmembrane region" description="Helical" evidence="1">
    <location>
        <begin position="21"/>
        <end position="46"/>
    </location>
</feature>
<name>A0A6M1TZ86_9RHOB</name>
<gene>
    <name evidence="2" type="ORF">G5V65_06310</name>
</gene>
<keyword evidence="1" id="KW-0812">Transmembrane</keyword>
<protein>
    <recommendedName>
        <fullName evidence="4">DUF898 domain-containing protein</fullName>
    </recommendedName>
</protein>
<evidence type="ECO:0000256" key="1">
    <source>
        <dbReference type="SAM" id="Phobius"/>
    </source>
</evidence>
<organism evidence="2 3">
    <name type="scientific">Paragemmobacter kunshanensis</name>
    <dbReference type="NCBI Taxonomy" id="2583234"/>
    <lineage>
        <taxon>Bacteria</taxon>
        <taxon>Pseudomonadati</taxon>
        <taxon>Pseudomonadota</taxon>
        <taxon>Alphaproteobacteria</taxon>
        <taxon>Rhodobacterales</taxon>
        <taxon>Paracoccaceae</taxon>
        <taxon>Paragemmobacter</taxon>
    </lineage>
</organism>
<keyword evidence="3" id="KW-1185">Reference proteome</keyword>
<dbReference type="InterPro" id="IPR046515">
    <property type="entry name" value="DUF6693"/>
</dbReference>
<proteinExistence type="predicted"/>
<accession>A0A6M1TZ86</accession>
<dbReference type="RefSeq" id="WP_165048004.1">
    <property type="nucleotide sequence ID" value="NZ_JAALFE010000004.1"/>
</dbReference>
<sequence length="113" mass="12233">MNSLIPSGHKLKCDFTVSEGIGTVIIWVLLTIVTLGLGLFIAPYYIFKAPINRTSLVAPDGRVVGKLHVEVGLGEIIGHAVIWLLLSIITLGLAAIVYQFAVLKRLLNGVEIR</sequence>
<feature type="transmembrane region" description="Helical" evidence="1">
    <location>
        <begin position="76"/>
        <end position="98"/>
    </location>
</feature>
<evidence type="ECO:0000313" key="3">
    <source>
        <dbReference type="Proteomes" id="UP000474758"/>
    </source>
</evidence>
<evidence type="ECO:0000313" key="2">
    <source>
        <dbReference type="EMBL" id="NGQ90504.1"/>
    </source>
</evidence>